<accession>A0A4Y3RCL9</accession>
<evidence type="ECO:0000259" key="1">
    <source>
        <dbReference type="Pfam" id="PF05685"/>
    </source>
</evidence>
<evidence type="ECO:0000313" key="3">
    <source>
        <dbReference type="Proteomes" id="UP000319210"/>
    </source>
</evidence>
<dbReference type="Proteomes" id="UP000319210">
    <property type="component" value="Unassembled WGS sequence"/>
</dbReference>
<reference evidence="2 3" key="1">
    <citation type="submission" date="2019-06" db="EMBL/GenBank/DDBJ databases">
        <title>Whole genome shotgun sequence of Streptomyces cacaoi subsp. cacaoi NBRC 12748.</title>
        <authorList>
            <person name="Hosoyama A."/>
            <person name="Uohara A."/>
            <person name="Ohji S."/>
            <person name="Ichikawa N."/>
        </authorList>
    </citation>
    <scope>NUCLEOTIDE SEQUENCE [LARGE SCALE GENOMIC DNA]</scope>
    <source>
        <strain evidence="2 3">NBRC 12748</strain>
    </source>
</reference>
<dbReference type="CDD" id="cd06260">
    <property type="entry name" value="DUF820-like"/>
    <property type="match status" value="1"/>
</dbReference>
<dbReference type="RefSeq" id="WP_086815741.1">
    <property type="nucleotide sequence ID" value="NZ_BJMM01000052.1"/>
</dbReference>
<dbReference type="InterPro" id="IPR011335">
    <property type="entry name" value="Restrct_endonuc-II-like"/>
</dbReference>
<evidence type="ECO:0000313" key="2">
    <source>
        <dbReference type="EMBL" id="GEB53490.1"/>
    </source>
</evidence>
<protein>
    <recommendedName>
        <fullName evidence="1">Putative restriction endonuclease domain-containing protein</fullName>
    </recommendedName>
</protein>
<feature type="domain" description="Putative restriction endonuclease" evidence="1">
    <location>
        <begin position="20"/>
        <end position="187"/>
    </location>
</feature>
<dbReference type="SUPFAM" id="SSF52980">
    <property type="entry name" value="Restriction endonuclease-like"/>
    <property type="match status" value="1"/>
</dbReference>
<dbReference type="PANTHER" id="PTHR35400:SF3">
    <property type="entry name" value="SLL1072 PROTEIN"/>
    <property type="match status" value="1"/>
</dbReference>
<comment type="caution">
    <text evidence="2">The sequence shown here is derived from an EMBL/GenBank/DDBJ whole genome shotgun (WGS) entry which is preliminary data.</text>
</comment>
<sequence>MSVEPLPDWVVPPPGGFTAEGFLRLTGLPPHTELIDGSLVFAGPREKWHSRVINLLTGQLDQQAPAELRADREMTVRLGKRQAPEPDVVVVTAEAYAREEPSTYYLPQDVVLALEAVSPDSEDRDRDTKPRKYAAAGIPHYWRVENDRGRTVVYVYERDPATGAYALTGIHHERLKTPVPFPVDIDLTAVGRRGQS</sequence>
<dbReference type="Pfam" id="PF05685">
    <property type="entry name" value="Uma2"/>
    <property type="match status" value="1"/>
</dbReference>
<dbReference type="PANTHER" id="PTHR35400">
    <property type="entry name" value="SLR1083 PROTEIN"/>
    <property type="match status" value="1"/>
</dbReference>
<name>A0A4Y3RCL9_STRCI</name>
<dbReference type="AlphaFoldDB" id="A0A4Y3RCL9"/>
<dbReference type="OrthoDB" id="5524117at2"/>
<dbReference type="EMBL" id="BJMM01000052">
    <property type="protein sequence ID" value="GEB53490.1"/>
    <property type="molecule type" value="Genomic_DNA"/>
</dbReference>
<dbReference type="Gene3D" id="3.90.1570.10">
    <property type="entry name" value="tt1808, chain A"/>
    <property type="match status" value="1"/>
</dbReference>
<gene>
    <name evidence="2" type="ORF">SCA03_60410</name>
</gene>
<dbReference type="InterPro" id="IPR012296">
    <property type="entry name" value="Nuclease_put_TT1808"/>
</dbReference>
<proteinExistence type="predicted"/>
<organism evidence="2 3">
    <name type="scientific">Streptomyces cacaoi</name>
    <dbReference type="NCBI Taxonomy" id="1898"/>
    <lineage>
        <taxon>Bacteria</taxon>
        <taxon>Bacillati</taxon>
        <taxon>Actinomycetota</taxon>
        <taxon>Actinomycetes</taxon>
        <taxon>Kitasatosporales</taxon>
        <taxon>Streptomycetaceae</taxon>
        <taxon>Streptomyces</taxon>
    </lineage>
</organism>
<dbReference type="InterPro" id="IPR008538">
    <property type="entry name" value="Uma2"/>
</dbReference>
<keyword evidence="3" id="KW-1185">Reference proteome</keyword>